<comment type="caution">
    <text evidence="2">The sequence shown here is derived from an EMBL/GenBank/DDBJ whole genome shotgun (WGS) entry which is preliminary data.</text>
</comment>
<evidence type="ECO:0000313" key="2">
    <source>
        <dbReference type="EMBL" id="NHQ85759.1"/>
    </source>
</evidence>
<sequence length="106" mass="12058">MATCNWPLGNGSTLEFTVFDKNEGWKKVAGLYIFSFLAANGRWTALYVGQTNDFSARLQSHERLSEAVQRGATHIHALVVPTQQNRDTWEAMLIQHLQPPMNEQLR</sequence>
<dbReference type="EMBL" id="JAAOLX010000003">
    <property type="protein sequence ID" value="NHQ85759.1"/>
    <property type="molecule type" value="Genomic_DNA"/>
</dbReference>
<proteinExistence type="predicted"/>
<dbReference type="Proteomes" id="UP000712570">
    <property type="component" value="Unassembled WGS sequence"/>
</dbReference>
<dbReference type="RefSeq" id="WP_166823625.1">
    <property type="nucleotide sequence ID" value="NZ_JAAOLX010000003.1"/>
</dbReference>
<evidence type="ECO:0000313" key="3">
    <source>
        <dbReference type="Proteomes" id="UP000712570"/>
    </source>
</evidence>
<dbReference type="PROSITE" id="PS50164">
    <property type="entry name" value="GIY_YIG"/>
    <property type="match status" value="1"/>
</dbReference>
<evidence type="ECO:0000259" key="1">
    <source>
        <dbReference type="PROSITE" id="PS50164"/>
    </source>
</evidence>
<reference evidence="2 3" key="1">
    <citation type="submission" date="2020-03" db="EMBL/GenBank/DDBJ databases">
        <title>Draft genome sequence of environmentally isolated violet-colored cultures.</title>
        <authorList>
            <person name="Wilson H.S."/>
        </authorList>
    </citation>
    <scope>NUCLEOTIDE SEQUENCE [LARGE SCALE GENOMIC DNA]</scope>
    <source>
        <strain evidence="2 3">HSC-16F04</strain>
    </source>
</reference>
<name>A0ABX0KUG0_9NEIS</name>
<keyword evidence="3" id="KW-1185">Reference proteome</keyword>
<organism evidence="2 3">
    <name type="scientific">Iodobacter violaceini</name>
    <dbReference type="NCBI Taxonomy" id="3044271"/>
    <lineage>
        <taxon>Bacteria</taxon>
        <taxon>Pseudomonadati</taxon>
        <taxon>Pseudomonadota</taxon>
        <taxon>Betaproteobacteria</taxon>
        <taxon>Neisseriales</taxon>
        <taxon>Chitinibacteraceae</taxon>
        <taxon>Iodobacter</taxon>
    </lineage>
</organism>
<dbReference type="SUPFAM" id="SSF82771">
    <property type="entry name" value="GIY-YIG endonuclease"/>
    <property type="match status" value="1"/>
</dbReference>
<dbReference type="InterPro" id="IPR000305">
    <property type="entry name" value="GIY-YIG_endonuc"/>
</dbReference>
<feature type="domain" description="GIY-YIG" evidence="1">
    <location>
        <begin position="27"/>
        <end position="103"/>
    </location>
</feature>
<protein>
    <recommendedName>
        <fullName evidence="1">GIY-YIG domain-containing protein</fullName>
    </recommendedName>
</protein>
<dbReference type="Gene3D" id="3.40.1440.10">
    <property type="entry name" value="GIY-YIG endonuclease"/>
    <property type="match status" value="1"/>
</dbReference>
<accession>A0ABX0KUG0</accession>
<dbReference type="InterPro" id="IPR035901">
    <property type="entry name" value="GIY-YIG_endonuc_sf"/>
</dbReference>
<gene>
    <name evidence="2" type="ORF">HA050_06450</name>
</gene>